<evidence type="ECO:0000313" key="2">
    <source>
        <dbReference type="EMBL" id="TDP89538.1"/>
    </source>
</evidence>
<keyword evidence="2" id="KW-0282">Flagellum</keyword>
<feature type="compositionally biased region" description="Pro residues" evidence="1">
    <location>
        <begin position="209"/>
        <end position="218"/>
    </location>
</feature>
<evidence type="ECO:0000313" key="3">
    <source>
        <dbReference type="Proteomes" id="UP000295601"/>
    </source>
</evidence>
<feature type="region of interest" description="Disordered" evidence="1">
    <location>
        <begin position="156"/>
        <end position="246"/>
    </location>
</feature>
<comment type="caution">
    <text evidence="2">The sequence shown here is derived from an EMBL/GenBank/DDBJ whole genome shotgun (WGS) entry which is preliminary data.</text>
</comment>
<gene>
    <name evidence="2" type="ORF">EDF62_3269</name>
</gene>
<keyword evidence="2" id="KW-0966">Cell projection</keyword>
<proteinExistence type="predicted"/>
<accession>A0A4V6PVL0</accession>
<evidence type="ECO:0000256" key="1">
    <source>
        <dbReference type="SAM" id="MobiDB-lite"/>
    </source>
</evidence>
<dbReference type="AlphaFoldDB" id="A0A4V6PVL0"/>
<feature type="compositionally biased region" description="Basic and acidic residues" evidence="1">
    <location>
        <begin position="156"/>
        <end position="201"/>
    </location>
</feature>
<dbReference type="Proteomes" id="UP000295601">
    <property type="component" value="Unassembled WGS sequence"/>
</dbReference>
<sequence>MCQEDIKTQEPGMPKPLITLRAGTGARLRYAIGGRTFKVAAATLLTLSLAGGAVWQGPTIWGRFLDVTGLQSEEVVAEREARAVALSKLETAVEQASERKAPEKSTAEVTQAWTAFAESRQDASALLSTSNSTSAGLNSARTSLISATSALDRAIKKQQDDQAKADKEAQEKKDAEAKKKAENEKAEREAAEEAERERQRQQEQQWPQTPDPIYPPNPGNGGDGSGGGGTGSGGGGGATASTSMSVSCPIPTTVTVTASGGGTVTISGGGQSSSGAGSASVTVTVSGSQNFSASGEGSIGMSATAC</sequence>
<feature type="compositionally biased region" description="Gly residues" evidence="1">
    <location>
        <begin position="219"/>
        <end position="238"/>
    </location>
</feature>
<organism evidence="2 3">
    <name type="scientific">Leucobacter luti</name>
    <dbReference type="NCBI Taxonomy" id="340320"/>
    <lineage>
        <taxon>Bacteria</taxon>
        <taxon>Bacillati</taxon>
        <taxon>Actinomycetota</taxon>
        <taxon>Actinomycetes</taxon>
        <taxon>Micrococcales</taxon>
        <taxon>Microbacteriaceae</taxon>
        <taxon>Leucobacter</taxon>
    </lineage>
</organism>
<protein>
    <submittedName>
        <fullName evidence="2">Flagellar biosynthesis chaperone FliJ</fullName>
    </submittedName>
</protein>
<keyword evidence="3" id="KW-1185">Reference proteome</keyword>
<reference evidence="2 3" key="1">
    <citation type="submission" date="2019-03" db="EMBL/GenBank/DDBJ databases">
        <title>Genomic analyses of the natural microbiome of Caenorhabditis elegans.</title>
        <authorList>
            <person name="Samuel B."/>
        </authorList>
    </citation>
    <scope>NUCLEOTIDE SEQUENCE [LARGE SCALE GENOMIC DNA]</scope>
    <source>
        <strain evidence="2 3">JUb18</strain>
    </source>
</reference>
<dbReference type="EMBL" id="SNYA01000009">
    <property type="protein sequence ID" value="TDP89538.1"/>
    <property type="molecule type" value="Genomic_DNA"/>
</dbReference>
<keyword evidence="2" id="KW-0969">Cilium</keyword>
<name>A0A4V6PVL0_9MICO</name>